<sequence length="77" mass="8188">MAKIAYNRCSRGLGMLDQDLDYLSEPKPTNPAETEAAARSAASATPSPTSSMSSAPVKRSFSISRMLFGSSKSKTSR</sequence>
<dbReference type="Proteomes" id="UP000054350">
    <property type="component" value="Unassembled WGS sequence"/>
</dbReference>
<evidence type="ECO:0000256" key="1">
    <source>
        <dbReference type="SAM" id="MobiDB-lite"/>
    </source>
</evidence>
<organism evidence="2 3">
    <name type="scientific">Allomyces macrogynus (strain ATCC 38327)</name>
    <name type="common">Allomyces javanicus var. macrogynus</name>
    <dbReference type="NCBI Taxonomy" id="578462"/>
    <lineage>
        <taxon>Eukaryota</taxon>
        <taxon>Fungi</taxon>
        <taxon>Fungi incertae sedis</taxon>
        <taxon>Blastocladiomycota</taxon>
        <taxon>Blastocladiomycetes</taxon>
        <taxon>Blastocladiales</taxon>
        <taxon>Blastocladiaceae</taxon>
        <taxon>Allomyces</taxon>
    </lineage>
</organism>
<accession>A0A0L0SK99</accession>
<feature type="compositionally biased region" description="Low complexity" evidence="1">
    <location>
        <begin position="31"/>
        <end position="56"/>
    </location>
</feature>
<proteinExistence type="predicted"/>
<reference evidence="3" key="2">
    <citation type="submission" date="2009-11" db="EMBL/GenBank/DDBJ databases">
        <title>The Genome Sequence of Allomyces macrogynus strain ATCC 38327.</title>
        <authorList>
            <consortium name="The Broad Institute Genome Sequencing Platform"/>
            <person name="Russ C."/>
            <person name="Cuomo C."/>
            <person name="Shea T."/>
            <person name="Young S.K."/>
            <person name="Zeng Q."/>
            <person name="Koehrsen M."/>
            <person name="Haas B."/>
            <person name="Borodovsky M."/>
            <person name="Guigo R."/>
            <person name="Alvarado L."/>
            <person name="Berlin A."/>
            <person name="Borenstein D."/>
            <person name="Chen Z."/>
            <person name="Engels R."/>
            <person name="Freedman E."/>
            <person name="Gellesch M."/>
            <person name="Goldberg J."/>
            <person name="Griggs A."/>
            <person name="Gujja S."/>
            <person name="Heiman D."/>
            <person name="Hepburn T."/>
            <person name="Howarth C."/>
            <person name="Jen D."/>
            <person name="Larson L."/>
            <person name="Lewis B."/>
            <person name="Mehta T."/>
            <person name="Park D."/>
            <person name="Pearson M."/>
            <person name="Roberts A."/>
            <person name="Saif S."/>
            <person name="Shenoy N."/>
            <person name="Sisk P."/>
            <person name="Stolte C."/>
            <person name="Sykes S."/>
            <person name="Walk T."/>
            <person name="White J."/>
            <person name="Yandava C."/>
            <person name="Burger G."/>
            <person name="Gray M.W."/>
            <person name="Holland P.W.H."/>
            <person name="King N."/>
            <person name="Lang F.B.F."/>
            <person name="Roger A.J."/>
            <person name="Ruiz-Trillo I."/>
            <person name="Lander E."/>
            <person name="Nusbaum C."/>
        </authorList>
    </citation>
    <scope>NUCLEOTIDE SEQUENCE [LARGE SCALE GENOMIC DNA]</scope>
    <source>
        <strain evidence="3">ATCC 38327</strain>
    </source>
</reference>
<protein>
    <submittedName>
        <fullName evidence="2">Uncharacterized protein</fullName>
    </submittedName>
</protein>
<reference evidence="2 3" key="1">
    <citation type="submission" date="2009-11" db="EMBL/GenBank/DDBJ databases">
        <title>Annotation of Allomyces macrogynus ATCC 38327.</title>
        <authorList>
            <consortium name="The Broad Institute Genome Sequencing Platform"/>
            <person name="Russ C."/>
            <person name="Cuomo C."/>
            <person name="Burger G."/>
            <person name="Gray M.W."/>
            <person name="Holland P.W.H."/>
            <person name="King N."/>
            <person name="Lang F.B.F."/>
            <person name="Roger A.J."/>
            <person name="Ruiz-Trillo I."/>
            <person name="Young S.K."/>
            <person name="Zeng Q."/>
            <person name="Gargeya S."/>
            <person name="Fitzgerald M."/>
            <person name="Haas B."/>
            <person name="Abouelleil A."/>
            <person name="Alvarado L."/>
            <person name="Arachchi H.M."/>
            <person name="Berlin A."/>
            <person name="Chapman S.B."/>
            <person name="Gearin G."/>
            <person name="Goldberg J."/>
            <person name="Griggs A."/>
            <person name="Gujja S."/>
            <person name="Hansen M."/>
            <person name="Heiman D."/>
            <person name="Howarth C."/>
            <person name="Larimer J."/>
            <person name="Lui A."/>
            <person name="MacDonald P.J.P."/>
            <person name="McCowen C."/>
            <person name="Montmayeur A."/>
            <person name="Murphy C."/>
            <person name="Neiman D."/>
            <person name="Pearson M."/>
            <person name="Priest M."/>
            <person name="Roberts A."/>
            <person name="Saif S."/>
            <person name="Shea T."/>
            <person name="Sisk P."/>
            <person name="Stolte C."/>
            <person name="Sykes S."/>
            <person name="Wortman J."/>
            <person name="Nusbaum C."/>
            <person name="Birren B."/>
        </authorList>
    </citation>
    <scope>NUCLEOTIDE SEQUENCE [LARGE SCALE GENOMIC DNA]</scope>
    <source>
        <strain evidence="2 3">ATCC 38327</strain>
    </source>
</reference>
<dbReference type="AlphaFoldDB" id="A0A0L0SK99"/>
<dbReference type="EMBL" id="GG745341">
    <property type="protein sequence ID" value="KNE62844.1"/>
    <property type="molecule type" value="Genomic_DNA"/>
</dbReference>
<dbReference type="VEuPathDB" id="FungiDB:AMAG_08024"/>
<gene>
    <name evidence="2" type="ORF">AMAG_08024</name>
</gene>
<dbReference type="OrthoDB" id="10468758at2759"/>
<keyword evidence="3" id="KW-1185">Reference proteome</keyword>
<evidence type="ECO:0000313" key="3">
    <source>
        <dbReference type="Proteomes" id="UP000054350"/>
    </source>
</evidence>
<feature type="region of interest" description="Disordered" evidence="1">
    <location>
        <begin position="20"/>
        <end position="58"/>
    </location>
</feature>
<evidence type="ECO:0000313" key="2">
    <source>
        <dbReference type="EMBL" id="KNE62844.1"/>
    </source>
</evidence>
<name>A0A0L0SK99_ALLM3</name>